<evidence type="ECO:0000313" key="3">
    <source>
        <dbReference type="Proteomes" id="UP000000753"/>
    </source>
</evidence>
<gene>
    <name evidence="2" type="ordered locus">swp_2564</name>
</gene>
<keyword evidence="3" id="KW-1185">Reference proteome</keyword>
<evidence type="ECO:0000256" key="1">
    <source>
        <dbReference type="SAM" id="Phobius"/>
    </source>
</evidence>
<sequence length="79" mass="8810">MSQCVAFTQEGYLVQSTQSVDDCTGYILVSPTEYNLAIQSIEIDPADVLQVFGLVFGWVVFLSFISYKVKIAKVLINRV</sequence>
<name>B8CP59_SHEPW</name>
<accession>B8CP59</accession>
<keyword evidence="1" id="KW-1133">Transmembrane helix</keyword>
<reference evidence="2 3" key="1">
    <citation type="journal article" date="2008" name="PLoS ONE">
        <title>Environmental adaptation: genomic analysis of the piezotolerant and psychrotolerant deep-sea iron reducing bacterium Shewanella piezotolerans WP3.</title>
        <authorList>
            <person name="Wang F."/>
            <person name="Wang J."/>
            <person name="Jian H."/>
            <person name="Zhang B."/>
            <person name="Li S."/>
            <person name="Wang F."/>
            <person name="Zeng X."/>
            <person name="Gao L."/>
            <person name="Bartlett D.H."/>
            <person name="Yu J."/>
            <person name="Hu S."/>
            <person name="Xiao X."/>
        </authorList>
    </citation>
    <scope>NUCLEOTIDE SEQUENCE [LARGE SCALE GENOMIC DNA]</scope>
    <source>
        <strain evidence="3">WP3 / JCM 13877</strain>
    </source>
</reference>
<dbReference type="EMBL" id="CP000472">
    <property type="protein sequence ID" value="ACJ29303.1"/>
    <property type="molecule type" value="Genomic_DNA"/>
</dbReference>
<dbReference type="RefSeq" id="WP_020912659.1">
    <property type="nucleotide sequence ID" value="NC_011566.1"/>
</dbReference>
<proteinExistence type="predicted"/>
<keyword evidence="1" id="KW-0812">Transmembrane</keyword>
<feature type="transmembrane region" description="Helical" evidence="1">
    <location>
        <begin position="48"/>
        <end position="67"/>
    </location>
</feature>
<dbReference type="AlphaFoldDB" id="B8CP59"/>
<organism evidence="2 3">
    <name type="scientific">Shewanella piezotolerans (strain WP3 / JCM 13877)</name>
    <dbReference type="NCBI Taxonomy" id="225849"/>
    <lineage>
        <taxon>Bacteria</taxon>
        <taxon>Pseudomonadati</taxon>
        <taxon>Pseudomonadota</taxon>
        <taxon>Gammaproteobacteria</taxon>
        <taxon>Alteromonadales</taxon>
        <taxon>Shewanellaceae</taxon>
        <taxon>Shewanella</taxon>
    </lineage>
</organism>
<dbReference type="eggNOG" id="ENOG502ZQHB">
    <property type="taxonomic scope" value="Bacteria"/>
</dbReference>
<dbReference type="Proteomes" id="UP000000753">
    <property type="component" value="Chromosome"/>
</dbReference>
<dbReference type="OrthoDB" id="6053542at2"/>
<keyword evidence="1" id="KW-0472">Membrane</keyword>
<dbReference type="HOGENOM" id="CLU_2604098_0_0_6"/>
<protein>
    <submittedName>
        <fullName evidence="2">Uncharacterized protein</fullName>
    </submittedName>
</protein>
<evidence type="ECO:0000313" key="2">
    <source>
        <dbReference type="EMBL" id="ACJ29303.1"/>
    </source>
</evidence>
<dbReference type="KEGG" id="swp:swp_2564"/>